<dbReference type="OrthoDB" id="64681at2157"/>
<dbReference type="Gene3D" id="3.40.50.2300">
    <property type="match status" value="1"/>
</dbReference>
<accession>A0A1I4PYR4</accession>
<evidence type="ECO:0000313" key="2">
    <source>
        <dbReference type="Proteomes" id="UP000198535"/>
    </source>
</evidence>
<evidence type="ECO:0000313" key="1">
    <source>
        <dbReference type="EMBL" id="SFM32543.1"/>
    </source>
</evidence>
<dbReference type="STRING" id="487685.SAMN04488696_0970"/>
<protein>
    <recommendedName>
        <fullName evidence="3">DUF2124 domain-containing protein</fullName>
    </recommendedName>
</protein>
<dbReference type="InterPro" id="IPR009183">
    <property type="entry name" value="UCP004962"/>
</dbReference>
<dbReference type="Pfam" id="PF09897">
    <property type="entry name" value="DUF2124"/>
    <property type="match status" value="1"/>
</dbReference>
<sequence>MEIISTSKGIGGQLTEFRKLVNDSQSITFIGTVGFCTPFAELMAFVLRGTDKKLVFLPDLRSDEARMIVPSTNGMQLGDIADPSADTVVLLGGLAMPKIGVEPEKMNVLVDDLMKDAEEKLIIGVCFQSMLINCNWPGHIDFDYIIDADMTNEVKKL</sequence>
<organism evidence="1 2">
    <name type="scientific">Methanolobus profundi</name>
    <dbReference type="NCBI Taxonomy" id="487685"/>
    <lineage>
        <taxon>Archaea</taxon>
        <taxon>Methanobacteriati</taxon>
        <taxon>Methanobacteriota</taxon>
        <taxon>Stenosarchaea group</taxon>
        <taxon>Methanomicrobia</taxon>
        <taxon>Methanosarcinales</taxon>
        <taxon>Methanosarcinaceae</taxon>
        <taxon>Methanolobus</taxon>
    </lineage>
</organism>
<dbReference type="EMBL" id="FOUJ01000001">
    <property type="protein sequence ID" value="SFM32543.1"/>
    <property type="molecule type" value="Genomic_DNA"/>
</dbReference>
<name>A0A1I4PYR4_9EURY</name>
<gene>
    <name evidence="1" type="ORF">SAMN04488696_0970</name>
</gene>
<proteinExistence type="predicted"/>
<keyword evidence="2" id="KW-1185">Reference proteome</keyword>
<dbReference type="PIRSF" id="PIRSF004962">
    <property type="entry name" value="UCP004962"/>
    <property type="match status" value="1"/>
</dbReference>
<reference evidence="2" key="1">
    <citation type="submission" date="2016-10" db="EMBL/GenBank/DDBJ databases">
        <authorList>
            <person name="Varghese N."/>
            <person name="Submissions S."/>
        </authorList>
    </citation>
    <scope>NUCLEOTIDE SEQUENCE [LARGE SCALE GENOMIC DNA]</scope>
    <source>
        <strain evidence="2">Mob M</strain>
    </source>
</reference>
<dbReference type="AlphaFoldDB" id="A0A1I4PYR4"/>
<evidence type="ECO:0008006" key="3">
    <source>
        <dbReference type="Google" id="ProtNLM"/>
    </source>
</evidence>
<dbReference type="RefSeq" id="WP_091933812.1">
    <property type="nucleotide sequence ID" value="NZ_FOUJ01000001.1"/>
</dbReference>
<dbReference type="Proteomes" id="UP000198535">
    <property type="component" value="Unassembled WGS sequence"/>
</dbReference>